<name>A0A3R7CIJ7_CLOSI</name>
<keyword evidence="2" id="KW-1185">Reference proteome</keyword>
<evidence type="ECO:0000313" key="2">
    <source>
        <dbReference type="Proteomes" id="UP000286415"/>
    </source>
</evidence>
<comment type="caution">
    <text evidence="1">The sequence shown here is derived from an EMBL/GenBank/DDBJ whole genome shotgun (WGS) entry which is preliminary data.</text>
</comment>
<dbReference type="EMBL" id="NIRI02000042">
    <property type="protein sequence ID" value="KAG5448060.1"/>
    <property type="molecule type" value="Genomic_DNA"/>
</dbReference>
<evidence type="ECO:0000313" key="1">
    <source>
        <dbReference type="EMBL" id="KAG5448060.1"/>
    </source>
</evidence>
<accession>A0A3R7CIJ7</accession>
<organism evidence="1 2">
    <name type="scientific">Clonorchis sinensis</name>
    <name type="common">Chinese liver fluke</name>
    <dbReference type="NCBI Taxonomy" id="79923"/>
    <lineage>
        <taxon>Eukaryota</taxon>
        <taxon>Metazoa</taxon>
        <taxon>Spiralia</taxon>
        <taxon>Lophotrochozoa</taxon>
        <taxon>Platyhelminthes</taxon>
        <taxon>Trematoda</taxon>
        <taxon>Digenea</taxon>
        <taxon>Opisthorchiida</taxon>
        <taxon>Opisthorchiata</taxon>
        <taxon>Opisthorchiidae</taxon>
        <taxon>Clonorchis</taxon>
    </lineage>
</organism>
<reference evidence="1 2" key="2">
    <citation type="journal article" date="2021" name="Genomics">
        <title>High-quality reference genome for Clonorchis sinensis.</title>
        <authorList>
            <person name="Young N.D."/>
            <person name="Stroehlein A.J."/>
            <person name="Kinkar L."/>
            <person name="Wang T."/>
            <person name="Sohn W.M."/>
            <person name="Chang B.C.H."/>
            <person name="Kaur P."/>
            <person name="Weisz D."/>
            <person name="Dudchenko O."/>
            <person name="Aiden E.L."/>
            <person name="Korhonen P.K."/>
            <person name="Gasser R.B."/>
        </authorList>
    </citation>
    <scope>NUCLEOTIDE SEQUENCE [LARGE SCALE GENOMIC DNA]</scope>
    <source>
        <strain evidence="1">Cs-k2</strain>
    </source>
</reference>
<sequence>MGGQYDFTPRPPRSTITRVTGSRSSWSDCSPLAFLAWLHLVKRRSSQCSPRNYWSTQARPPRQGGSFRSGLPCLALRNLAESQPSQSGKKLTARTPLTSISRHFLQRLQPNIGRVTGTPSWKVYNTINTQTLSALFHALLPSLALAASRFAPS</sequence>
<dbReference type="InParanoid" id="A0A3R7CIJ7"/>
<dbReference type="AlphaFoldDB" id="A0A3R7CIJ7"/>
<protein>
    <submittedName>
        <fullName evidence="1">Uncharacterized protein</fullName>
    </submittedName>
</protein>
<reference evidence="1 2" key="1">
    <citation type="journal article" date="2018" name="Biotechnol. Adv.">
        <title>Improved genomic resources and new bioinformatic workflow for the carcinogenic parasite Clonorchis sinensis: Biotechnological implications.</title>
        <authorList>
            <person name="Wang D."/>
            <person name="Korhonen P.K."/>
            <person name="Gasser R.B."/>
            <person name="Young N.D."/>
        </authorList>
    </citation>
    <scope>NUCLEOTIDE SEQUENCE [LARGE SCALE GENOMIC DNA]</scope>
    <source>
        <strain evidence="1">Cs-k2</strain>
    </source>
</reference>
<proteinExistence type="predicted"/>
<dbReference type="Proteomes" id="UP000286415">
    <property type="component" value="Unassembled WGS sequence"/>
</dbReference>
<gene>
    <name evidence="1" type="ORF">CSKR_110793</name>
</gene>